<sequence length="171" mass="19037">MARPSTDKTAAKRVHPEPPRDTSRELLVAIATSRRLAPERRDARPAPRADHLKLVSITHPRARLSPTILDLYVSYYDNCKIKYYICIGRRRGDLEDKKSKSVVRALTSCPAGRRRRHRARCQAAAHSCARCELTIVVFPFYFSSEVVAGTASPPHRRAGGVVGEAGQVTYG</sequence>
<accession>A0AAU9TXD8</accession>
<protein>
    <submittedName>
        <fullName evidence="2">Uncharacterized protein</fullName>
    </submittedName>
</protein>
<evidence type="ECO:0000313" key="2">
    <source>
        <dbReference type="EMBL" id="CAH2092314.1"/>
    </source>
</evidence>
<feature type="region of interest" description="Disordered" evidence="1">
    <location>
        <begin position="1"/>
        <end position="25"/>
    </location>
</feature>
<comment type="caution">
    <text evidence="2">The sequence shown here is derived from an EMBL/GenBank/DDBJ whole genome shotgun (WGS) entry which is preliminary data.</text>
</comment>
<organism evidence="2 3">
    <name type="scientific">Euphydryas editha</name>
    <name type="common">Edith's checkerspot</name>
    <dbReference type="NCBI Taxonomy" id="104508"/>
    <lineage>
        <taxon>Eukaryota</taxon>
        <taxon>Metazoa</taxon>
        <taxon>Ecdysozoa</taxon>
        <taxon>Arthropoda</taxon>
        <taxon>Hexapoda</taxon>
        <taxon>Insecta</taxon>
        <taxon>Pterygota</taxon>
        <taxon>Neoptera</taxon>
        <taxon>Endopterygota</taxon>
        <taxon>Lepidoptera</taxon>
        <taxon>Glossata</taxon>
        <taxon>Ditrysia</taxon>
        <taxon>Papilionoidea</taxon>
        <taxon>Nymphalidae</taxon>
        <taxon>Nymphalinae</taxon>
        <taxon>Euphydryas</taxon>
    </lineage>
</organism>
<evidence type="ECO:0000256" key="1">
    <source>
        <dbReference type="SAM" id="MobiDB-lite"/>
    </source>
</evidence>
<name>A0AAU9TXD8_EUPED</name>
<dbReference type="AlphaFoldDB" id="A0AAU9TXD8"/>
<feature type="compositionally biased region" description="Basic and acidic residues" evidence="1">
    <location>
        <begin position="1"/>
        <end position="24"/>
    </location>
</feature>
<proteinExistence type="predicted"/>
<gene>
    <name evidence="2" type="ORF">EEDITHA_LOCUS8086</name>
</gene>
<evidence type="ECO:0000313" key="3">
    <source>
        <dbReference type="Proteomes" id="UP001153954"/>
    </source>
</evidence>
<dbReference type="Proteomes" id="UP001153954">
    <property type="component" value="Unassembled WGS sequence"/>
</dbReference>
<dbReference type="EMBL" id="CAKOGL010000011">
    <property type="protein sequence ID" value="CAH2092314.1"/>
    <property type="molecule type" value="Genomic_DNA"/>
</dbReference>
<keyword evidence="3" id="KW-1185">Reference proteome</keyword>
<reference evidence="2" key="1">
    <citation type="submission" date="2022-03" db="EMBL/GenBank/DDBJ databases">
        <authorList>
            <person name="Tunstrom K."/>
        </authorList>
    </citation>
    <scope>NUCLEOTIDE SEQUENCE</scope>
</reference>